<comment type="similarity">
    <text evidence="2">Belongs to the small GTPase superfamily. Rab family.</text>
</comment>
<dbReference type="Proteomes" id="UP000712600">
    <property type="component" value="Unassembled WGS sequence"/>
</dbReference>
<dbReference type="PRINTS" id="PR00449">
    <property type="entry name" value="RASTRNSFRMNG"/>
</dbReference>
<dbReference type="GO" id="GO:0004177">
    <property type="term" value="F:aminopeptidase activity"/>
    <property type="evidence" value="ECO:0007669"/>
    <property type="project" value="InterPro"/>
</dbReference>
<name>A0A8S9PDK2_BRACR</name>
<gene>
    <name evidence="6" type="ORF">F2Q69_00002546</name>
</gene>
<reference evidence="6" key="1">
    <citation type="submission" date="2019-12" db="EMBL/GenBank/DDBJ databases">
        <title>Genome sequencing and annotation of Brassica cretica.</title>
        <authorList>
            <person name="Studholme D.J."/>
            <person name="Sarris P."/>
        </authorList>
    </citation>
    <scope>NUCLEOTIDE SEQUENCE</scope>
    <source>
        <strain evidence="6">PFS-109/04</strain>
        <tissue evidence="6">Leaf</tissue>
    </source>
</reference>
<dbReference type="Gene3D" id="3.40.630.10">
    <property type="entry name" value="Zn peptidases"/>
    <property type="match status" value="1"/>
</dbReference>
<dbReference type="AlphaFoldDB" id="A0A8S9PDK2"/>
<comment type="caution">
    <text evidence="6">The sequence shown here is derived from an EMBL/GenBank/DDBJ whole genome shotgun (WGS) entry which is preliminary data.</text>
</comment>
<dbReference type="InterPro" id="IPR005225">
    <property type="entry name" value="Small_GTP-bd"/>
</dbReference>
<dbReference type="Gene3D" id="3.40.50.300">
    <property type="entry name" value="P-loop containing nucleotide triphosphate hydrolases"/>
    <property type="match status" value="1"/>
</dbReference>
<dbReference type="GO" id="GO:0003924">
    <property type="term" value="F:GTPase activity"/>
    <property type="evidence" value="ECO:0007669"/>
    <property type="project" value="InterPro"/>
</dbReference>
<dbReference type="GO" id="GO:0000139">
    <property type="term" value="C:Golgi membrane"/>
    <property type="evidence" value="ECO:0007669"/>
    <property type="project" value="UniProtKB-SubCell"/>
</dbReference>
<dbReference type="InterPro" id="IPR001806">
    <property type="entry name" value="Small_GTPase"/>
</dbReference>
<comment type="subcellular location">
    <subcellularLocation>
        <location evidence="1">Golgi apparatus membrane</location>
    </subcellularLocation>
</comment>
<dbReference type="PROSITE" id="PS51419">
    <property type="entry name" value="RAB"/>
    <property type="match status" value="1"/>
</dbReference>
<evidence type="ECO:0000256" key="5">
    <source>
        <dbReference type="ARBA" id="ARBA00023288"/>
    </source>
</evidence>
<keyword evidence="3" id="KW-0547">Nucleotide-binding</keyword>
<dbReference type="GO" id="GO:0008270">
    <property type="term" value="F:zinc ion binding"/>
    <property type="evidence" value="ECO:0007669"/>
    <property type="project" value="InterPro"/>
</dbReference>
<organism evidence="6 7">
    <name type="scientific">Brassica cretica</name>
    <name type="common">Mustard</name>
    <dbReference type="NCBI Taxonomy" id="69181"/>
    <lineage>
        <taxon>Eukaryota</taxon>
        <taxon>Viridiplantae</taxon>
        <taxon>Streptophyta</taxon>
        <taxon>Embryophyta</taxon>
        <taxon>Tracheophyta</taxon>
        <taxon>Spermatophyta</taxon>
        <taxon>Magnoliopsida</taxon>
        <taxon>eudicotyledons</taxon>
        <taxon>Gunneridae</taxon>
        <taxon>Pentapetalae</taxon>
        <taxon>rosids</taxon>
        <taxon>malvids</taxon>
        <taxon>Brassicales</taxon>
        <taxon>Brassicaceae</taxon>
        <taxon>Brassiceae</taxon>
        <taxon>Brassica</taxon>
    </lineage>
</organism>
<evidence type="ECO:0000313" key="7">
    <source>
        <dbReference type="Proteomes" id="UP000712600"/>
    </source>
</evidence>
<dbReference type="FunFam" id="3.40.50.300:FF:001447">
    <property type="entry name" value="Ras-related protein Rab-1B"/>
    <property type="match status" value="1"/>
</dbReference>
<dbReference type="GO" id="GO:0005525">
    <property type="term" value="F:GTP binding"/>
    <property type="evidence" value="ECO:0007669"/>
    <property type="project" value="UniProtKB-KW"/>
</dbReference>
<evidence type="ECO:0000256" key="4">
    <source>
        <dbReference type="ARBA" id="ARBA00023134"/>
    </source>
</evidence>
<dbReference type="SMART" id="SM00173">
    <property type="entry name" value="RAS"/>
    <property type="match status" value="1"/>
</dbReference>
<dbReference type="InterPro" id="IPR050305">
    <property type="entry name" value="Small_GTPase_Rab"/>
</dbReference>
<dbReference type="PANTHER" id="PTHR47980">
    <property type="entry name" value="LD44762P"/>
    <property type="match status" value="1"/>
</dbReference>
<dbReference type="SUPFAM" id="SSF52540">
    <property type="entry name" value="P-loop containing nucleoside triphosphate hydrolases"/>
    <property type="match status" value="1"/>
</dbReference>
<dbReference type="EMBL" id="QGKX02001521">
    <property type="protein sequence ID" value="KAF3512261.1"/>
    <property type="molecule type" value="Genomic_DNA"/>
</dbReference>
<proteinExistence type="inferred from homology"/>
<evidence type="ECO:0000256" key="2">
    <source>
        <dbReference type="ARBA" id="ARBA00006270"/>
    </source>
</evidence>
<dbReference type="PROSITE" id="PS51421">
    <property type="entry name" value="RAS"/>
    <property type="match status" value="1"/>
</dbReference>
<dbReference type="SMART" id="SM00175">
    <property type="entry name" value="RAB"/>
    <property type="match status" value="1"/>
</dbReference>
<sequence>MANTTSLVSDFLSFLNASPTAFHAVDESKRRLRHAGYEQISERDDWKLEAGKKYFFTRNYSTIVAFAVGKNIDFKIRTIELDTKRIKLQIWDTAGQERFRTITTVPLQLITKEQWAFCWCMMSQTSHPLTELDRNIEHHASDNVNKILVGNKADMDESKRAVPTSKGQALADEYGIKFFETSAKTNLNVEEIFFSIAKDIKQRLTDTDSRAEVRINKNIKVPTRHSNVLDEKKCITSSFCDMLFIAPLDRS</sequence>
<keyword evidence="4" id="KW-0342">GTP-binding</keyword>
<evidence type="ECO:0000313" key="6">
    <source>
        <dbReference type="EMBL" id="KAF3512261.1"/>
    </source>
</evidence>
<dbReference type="GO" id="GO:0006508">
    <property type="term" value="P:proteolysis"/>
    <property type="evidence" value="ECO:0007669"/>
    <property type="project" value="InterPro"/>
</dbReference>
<dbReference type="Pfam" id="PF00071">
    <property type="entry name" value="Ras"/>
    <property type="match status" value="1"/>
</dbReference>
<dbReference type="InterPro" id="IPR027417">
    <property type="entry name" value="P-loop_NTPase"/>
</dbReference>
<keyword evidence="5" id="KW-0449">Lipoprotein</keyword>
<accession>A0A8S9PDK2</accession>
<dbReference type="SMART" id="SM00174">
    <property type="entry name" value="RHO"/>
    <property type="match status" value="1"/>
</dbReference>
<evidence type="ECO:0000256" key="1">
    <source>
        <dbReference type="ARBA" id="ARBA00004394"/>
    </source>
</evidence>
<dbReference type="SUPFAM" id="SSF53187">
    <property type="entry name" value="Zn-dependent exopeptidases"/>
    <property type="match status" value="1"/>
</dbReference>
<protein>
    <submittedName>
        <fullName evidence="6">Uncharacterized protein</fullName>
    </submittedName>
</protein>
<dbReference type="NCBIfam" id="TIGR00231">
    <property type="entry name" value="small_GTP"/>
    <property type="match status" value="1"/>
</dbReference>
<evidence type="ECO:0000256" key="3">
    <source>
        <dbReference type="ARBA" id="ARBA00022741"/>
    </source>
</evidence>